<dbReference type="InterPro" id="IPR013324">
    <property type="entry name" value="RNA_pol_sigma_r3/r4-like"/>
</dbReference>
<feature type="region of interest" description="Disordered" evidence="6">
    <location>
        <begin position="171"/>
        <end position="199"/>
    </location>
</feature>
<gene>
    <name evidence="8" type="ORF">FHR37_001226</name>
    <name evidence="9" type="ORF">SAMN05421678_105219</name>
</gene>
<evidence type="ECO:0000256" key="5">
    <source>
        <dbReference type="ARBA" id="ARBA00023163"/>
    </source>
</evidence>
<evidence type="ECO:0000313" key="9">
    <source>
        <dbReference type="EMBL" id="SFG34954.1"/>
    </source>
</evidence>
<dbReference type="STRING" id="504797.SAMN05421678_105219"/>
<keyword evidence="11" id="KW-1185">Reference proteome</keyword>
<keyword evidence="3" id="KW-0731">Sigma factor</keyword>
<dbReference type="InterPro" id="IPR000792">
    <property type="entry name" value="Tscrpt_reg_LuxR_C"/>
</dbReference>
<dbReference type="InterPro" id="IPR013249">
    <property type="entry name" value="RNA_pol_sigma70_r4_t2"/>
</dbReference>
<organism evidence="9 10">
    <name type="scientific">Actinopolymorpha cephalotaxi</name>
    <dbReference type="NCBI Taxonomy" id="504797"/>
    <lineage>
        <taxon>Bacteria</taxon>
        <taxon>Bacillati</taxon>
        <taxon>Actinomycetota</taxon>
        <taxon>Actinomycetes</taxon>
        <taxon>Propionibacteriales</taxon>
        <taxon>Actinopolymorphaceae</taxon>
        <taxon>Actinopolymorpha</taxon>
    </lineage>
</organism>
<dbReference type="InterPro" id="IPR036388">
    <property type="entry name" value="WH-like_DNA-bd_sf"/>
</dbReference>
<dbReference type="Pfam" id="PF08281">
    <property type="entry name" value="Sigma70_r4_2"/>
    <property type="match status" value="1"/>
</dbReference>
<dbReference type="SMART" id="SM00421">
    <property type="entry name" value="HTH_LUXR"/>
    <property type="match status" value="1"/>
</dbReference>
<dbReference type="Gene3D" id="1.10.1740.10">
    <property type="match status" value="1"/>
</dbReference>
<evidence type="ECO:0000313" key="8">
    <source>
        <dbReference type="EMBL" id="NYH82375.1"/>
    </source>
</evidence>
<evidence type="ECO:0000256" key="1">
    <source>
        <dbReference type="ARBA" id="ARBA00010641"/>
    </source>
</evidence>
<feature type="domain" description="HTH luxR-type" evidence="7">
    <location>
        <begin position="90"/>
        <end position="147"/>
    </location>
</feature>
<evidence type="ECO:0000256" key="6">
    <source>
        <dbReference type="SAM" id="MobiDB-lite"/>
    </source>
</evidence>
<name>A0A1I2R2P8_9ACTN</name>
<dbReference type="InterPro" id="IPR039425">
    <property type="entry name" value="RNA_pol_sigma-70-like"/>
</dbReference>
<dbReference type="SUPFAM" id="SSF88659">
    <property type="entry name" value="Sigma3 and sigma4 domains of RNA polymerase sigma factors"/>
    <property type="match status" value="1"/>
</dbReference>
<dbReference type="CDD" id="cd06171">
    <property type="entry name" value="Sigma70_r4"/>
    <property type="match status" value="1"/>
</dbReference>
<dbReference type="NCBIfam" id="TIGR02983">
    <property type="entry name" value="SigE-fam_strep"/>
    <property type="match status" value="1"/>
</dbReference>
<dbReference type="GO" id="GO:0016987">
    <property type="term" value="F:sigma factor activity"/>
    <property type="evidence" value="ECO:0007669"/>
    <property type="project" value="UniProtKB-KW"/>
</dbReference>
<keyword evidence="5" id="KW-0804">Transcription</keyword>
<evidence type="ECO:0000259" key="7">
    <source>
        <dbReference type="SMART" id="SM00421"/>
    </source>
</evidence>
<dbReference type="InterPro" id="IPR014284">
    <property type="entry name" value="RNA_pol_sigma-70_dom"/>
</dbReference>
<dbReference type="EMBL" id="FOOI01000005">
    <property type="protein sequence ID" value="SFG34954.1"/>
    <property type="molecule type" value="Genomic_DNA"/>
</dbReference>
<evidence type="ECO:0000313" key="10">
    <source>
        <dbReference type="Proteomes" id="UP000199052"/>
    </source>
</evidence>
<dbReference type="PANTHER" id="PTHR43133">
    <property type="entry name" value="RNA POLYMERASE ECF-TYPE SIGMA FACTO"/>
    <property type="match status" value="1"/>
</dbReference>
<accession>A0A1I2R2P8</accession>
<dbReference type="Proteomes" id="UP000533017">
    <property type="component" value="Unassembled WGS sequence"/>
</dbReference>
<reference evidence="8 11" key="2">
    <citation type="submission" date="2020-07" db="EMBL/GenBank/DDBJ databases">
        <title>Sequencing the genomes of 1000 actinobacteria strains.</title>
        <authorList>
            <person name="Klenk H.-P."/>
        </authorList>
    </citation>
    <scope>NUCLEOTIDE SEQUENCE [LARGE SCALE GENOMIC DNA]</scope>
    <source>
        <strain evidence="8 11">DSM 45117</strain>
    </source>
</reference>
<proteinExistence type="inferred from homology"/>
<reference evidence="9 10" key="1">
    <citation type="submission" date="2016-10" db="EMBL/GenBank/DDBJ databases">
        <authorList>
            <person name="de Groot N.N."/>
        </authorList>
    </citation>
    <scope>NUCLEOTIDE SEQUENCE [LARGE SCALE GENOMIC DNA]</scope>
    <source>
        <strain evidence="9 10">CPCC 202808</strain>
    </source>
</reference>
<dbReference type="AlphaFoldDB" id="A0A1I2R2P8"/>
<dbReference type="NCBIfam" id="TIGR02937">
    <property type="entry name" value="sigma70-ECF"/>
    <property type="match status" value="1"/>
</dbReference>
<protein>
    <submittedName>
        <fullName evidence="8">RNA polymerase sigma-70 factor (Sigma-E family)</fullName>
    </submittedName>
    <submittedName>
        <fullName evidence="9">RNA polymerase sigma-70 factor, sigma-E family</fullName>
    </submittedName>
</protein>
<comment type="similarity">
    <text evidence="1">Belongs to the sigma-70 factor family. ECF subfamily.</text>
</comment>
<evidence type="ECO:0000256" key="3">
    <source>
        <dbReference type="ARBA" id="ARBA00023082"/>
    </source>
</evidence>
<dbReference type="Proteomes" id="UP000199052">
    <property type="component" value="Unassembled WGS sequence"/>
</dbReference>
<dbReference type="InterPro" id="IPR007627">
    <property type="entry name" value="RNA_pol_sigma70_r2"/>
</dbReference>
<evidence type="ECO:0000256" key="4">
    <source>
        <dbReference type="ARBA" id="ARBA00023125"/>
    </source>
</evidence>
<keyword evidence="4" id="KW-0238">DNA-binding</keyword>
<dbReference type="Gene3D" id="1.10.10.10">
    <property type="entry name" value="Winged helix-like DNA-binding domain superfamily/Winged helix DNA-binding domain"/>
    <property type="match status" value="1"/>
</dbReference>
<dbReference type="InterPro" id="IPR013325">
    <property type="entry name" value="RNA_pol_sigma_r2"/>
</dbReference>
<evidence type="ECO:0000256" key="2">
    <source>
        <dbReference type="ARBA" id="ARBA00023015"/>
    </source>
</evidence>
<dbReference type="GO" id="GO:0003677">
    <property type="term" value="F:DNA binding"/>
    <property type="evidence" value="ECO:0007669"/>
    <property type="project" value="UniProtKB-KW"/>
</dbReference>
<dbReference type="GO" id="GO:0006352">
    <property type="term" value="P:DNA-templated transcription initiation"/>
    <property type="evidence" value="ECO:0007669"/>
    <property type="project" value="InterPro"/>
</dbReference>
<dbReference type="EMBL" id="JACBZA010000001">
    <property type="protein sequence ID" value="NYH82375.1"/>
    <property type="molecule type" value="Genomic_DNA"/>
</dbReference>
<dbReference type="SUPFAM" id="SSF88946">
    <property type="entry name" value="Sigma2 domain of RNA polymerase sigma factors"/>
    <property type="match status" value="1"/>
</dbReference>
<dbReference type="InterPro" id="IPR014325">
    <property type="entry name" value="RNA_pol_sigma-E_actinobac"/>
</dbReference>
<keyword evidence="2" id="KW-0805">Transcription regulation</keyword>
<evidence type="ECO:0000313" key="11">
    <source>
        <dbReference type="Proteomes" id="UP000533017"/>
    </source>
</evidence>
<dbReference type="Pfam" id="PF04542">
    <property type="entry name" value="Sigma70_r2"/>
    <property type="match status" value="1"/>
</dbReference>
<dbReference type="PANTHER" id="PTHR43133:SF50">
    <property type="entry name" value="ECF RNA POLYMERASE SIGMA FACTOR SIGM"/>
    <property type="match status" value="1"/>
</dbReference>
<sequence>MSDLLRFGHMLTGNADAAADLVQDALERTLAAWPRVRNRDDPEGYVRRTMVNRNVSVWRRRRREYLTDEVPESGQHLDPPLPDQELQAAMDSLPRRQRAVLVLRFAEDLSERQTADMLGCSVGTVKSQTSKALAKLRLRLPEAAGTLTRASTPPPVRPVAEPSLDSTVVMETPAQHPAAVDHPAKRPAAGEGENTRWTR</sequence>